<gene>
    <name evidence="1" type="ORF">XpopCFBP1817_17020</name>
</gene>
<dbReference type="EMBL" id="MDEJ01000137">
    <property type="protein sequence ID" value="PPU89568.1"/>
    <property type="molecule type" value="Genomic_DNA"/>
</dbReference>
<sequence>MEPSQVVLEATGGALAAGAVHGGAGSGALDPGTARLFPTATHTRQGGQGCLVAAMRKLLVILNAKMPDQLAAGAASWSTQLLSRRREGLRQRAVPSRRCGISA</sequence>
<evidence type="ECO:0000313" key="2">
    <source>
        <dbReference type="Proteomes" id="UP000239939"/>
    </source>
</evidence>
<evidence type="ECO:0000313" key="1">
    <source>
        <dbReference type="EMBL" id="PPU89568.1"/>
    </source>
</evidence>
<name>A0A2S7EH78_9XANT</name>
<dbReference type="Proteomes" id="UP000239939">
    <property type="component" value="Unassembled WGS sequence"/>
</dbReference>
<accession>A0A2S7EH78</accession>
<proteinExistence type="predicted"/>
<protein>
    <submittedName>
        <fullName evidence="1">Uncharacterized protein</fullName>
    </submittedName>
</protein>
<dbReference type="AlphaFoldDB" id="A0A2S7EH78"/>
<keyword evidence="2" id="KW-1185">Reference proteome</keyword>
<organism evidence="1 2">
    <name type="scientific">Xanthomonas populi</name>
    <dbReference type="NCBI Taxonomy" id="53414"/>
    <lineage>
        <taxon>Bacteria</taxon>
        <taxon>Pseudomonadati</taxon>
        <taxon>Pseudomonadota</taxon>
        <taxon>Gammaproteobacteria</taxon>
        <taxon>Lysobacterales</taxon>
        <taxon>Lysobacteraceae</taxon>
        <taxon>Xanthomonas</taxon>
    </lineage>
</organism>
<reference evidence="2" key="1">
    <citation type="submission" date="2016-08" db="EMBL/GenBank/DDBJ databases">
        <authorList>
            <person name="Merda D."/>
            <person name="Briand M."/>
            <person name="Taghouti G."/>
            <person name="Carrere S."/>
            <person name="Gouzy J."/>
            <person name="Portier P."/>
            <person name="Jacques M.-A."/>
            <person name="Fischer-Le Saux M."/>
        </authorList>
    </citation>
    <scope>NUCLEOTIDE SEQUENCE [LARGE SCALE GENOMIC DNA]</scope>
    <source>
        <strain evidence="2">CFBP1817</strain>
    </source>
</reference>
<comment type="caution">
    <text evidence="1">The sequence shown here is derived from an EMBL/GenBank/DDBJ whole genome shotgun (WGS) entry which is preliminary data.</text>
</comment>